<dbReference type="EMBL" id="LT594512">
    <property type="protein sequence ID" value="SBT76563.1"/>
    <property type="molecule type" value="Genomic_DNA"/>
</dbReference>
<evidence type="ECO:0008006" key="3">
    <source>
        <dbReference type="Google" id="ProtNLM"/>
    </source>
</evidence>
<protein>
    <recommendedName>
        <fullName evidence="3">PIR protein</fullName>
    </recommendedName>
</protein>
<sequence>MNDQINNIHEIAIYNNLYNIEAPENISINNYITSCNTYNPIDAKIPYIRNIAKNYNDNTNNLNDETYAKYCTFIKY</sequence>
<reference evidence="1 2" key="1">
    <citation type="submission" date="2016-06" db="EMBL/GenBank/DDBJ databases">
        <authorList>
            <consortium name="Pathogen Informatics"/>
        </authorList>
    </citation>
    <scope>NUCLEOTIDE SEQUENCE [LARGE SCALE GENOMIC DNA]</scope>
    <source>
        <strain evidence="1">PowCR01</strain>
    </source>
</reference>
<gene>
    <name evidence="1" type="primary">PowCR01_080005900</name>
    <name evidence="1" type="ORF">POWCR01_080005900</name>
</gene>
<evidence type="ECO:0000313" key="2">
    <source>
        <dbReference type="Proteomes" id="UP000243200"/>
    </source>
</evidence>
<dbReference type="VEuPathDB" id="PlasmoDB:POWCR01_080005900"/>
<accession>A0A1C3KR17</accession>
<name>A0A1C3KR17_PLAOA</name>
<dbReference type="AlphaFoldDB" id="A0A1C3KR17"/>
<dbReference type="Proteomes" id="UP000243200">
    <property type="component" value="Chromosome 8"/>
</dbReference>
<proteinExistence type="predicted"/>
<evidence type="ECO:0000313" key="1">
    <source>
        <dbReference type="EMBL" id="SBT76563.1"/>
    </source>
</evidence>
<organism evidence="1 2">
    <name type="scientific">Plasmodium ovale</name>
    <name type="common">malaria parasite P. ovale</name>
    <dbReference type="NCBI Taxonomy" id="36330"/>
    <lineage>
        <taxon>Eukaryota</taxon>
        <taxon>Sar</taxon>
        <taxon>Alveolata</taxon>
        <taxon>Apicomplexa</taxon>
        <taxon>Aconoidasida</taxon>
        <taxon>Haemosporida</taxon>
        <taxon>Plasmodiidae</taxon>
        <taxon>Plasmodium</taxon>
        <taxon>Plasmodium (Plasmodium)</taxon>
    </lineage>
</organism>